<dbReference type="InterPro" id="IPR038726">
    <property type="entry name" value="PDDEXK_AddAB-type"/>
</dbReference>
<evidence type="ECO:0000313" key="2">
    <source>
        <dbReference type="EMBL" id="GAF78385.1"/>
    </source>
</evidence>
<feature type="non-terminal residue" evidence="2">
    <location>
        <position position="181"/>
    </location>
</feature>
<feature type="domain" description="PD-(D/E)XK endonuclease-like" evidence="1">
    <location>
        <begin position="4"/>
        <end position="172"/>
    </location>
</feature>
<dbReference type="AlphaFoldDB" id="X0TQH3"/>
<dbReference type="EMBL" id="BARS01009702">
    <property type="protein sequence ID" value="GAF78385.1"/>
    <property type="molecule type" value="Genomic_DNA"/>
</dbReference>
<comment type="caution">
    <text evidence="2">The sequence shown here is derived from an EMBL/GenBank/DDBJ whole genome shotgun (WGS) entry which is preliminary data.</text>
</comment>
<dbReference type="InterPro" id="IPR011604">
    <property type="entry name" value="PDDEXK-like_dom_sf"/>
</dbReference>
<organism evidence="2">
    <name type="scientific">marine sediment metagenome</name>
    <dbReference type="NCBI Taxonomy" id="412755"/>
    <lineage>
        <taxon>unclassified sequences</taxon>
        <taxon>metagenomes</taxon>
        <taxon>ecological metagenomes</taxon>
    </lineage>
</organism>
<dbReference type="InterPro" id="IPR011335">
    <property type="entry name" value="Restrct_endonuc-II-like"/>
</dbReference>
<evidence type="ECO:0000259" key="1">
    <source>
        <dbReference type="Pfam" id="PF12705"/>
    </source>
</evidence>
<reference evidence="2" key="1">
    <citation type="journal article" date="2014" name="Front. Microbiol.">
        <title>High frequency of phylogenetically diverse reductive dehalogenase-homologous genes in deep subseafloor sedimentary metagenomes.</title>
        <authorList>
            <person name="Kawai M."/>
            <person name="Futagami T."/>
            <person name="Toyoda A."/>
            <person name="Takaki Y."/>
            <person name="Nishi S."/>
            <person name="Hori S."/>
            <person name="Arai W."/>
            <person name="Tsubouchi T."/>
            <person name="Morono Y."/>
            <person name="Uchiyama I."/>
            <person name="Ito T."/>
            <person name="Fujiyama A."/>
            <person name="Inagaki F."/>
            <person name="Takami H."/>
        </authorList>
    </citation>
    <scope>NUCLEOTIDE SEQUENCE</scope>
    <source>
        <strain evidence="2">Expedition CK06-06</strain>
    </source>
</reference>
<gene>
    <name evidence="2" type="ORF">S01H1_18183</name>
</gene>
<dbReference type="SUPFAM" id="SSF52980">
    <property type="entry name" value="Restriction endonuclease-like"/>
    <property type="match status" value="1"/>
</dbReference>
<dbReference type="Gene3D" id="3.90.320.10">
    <property type="match status" value="1"/>
</dbReference>
<dbReference type="Pfam" id="PF12705">
    <property type="entry name" value="PDDEXK_1"/>
    <property type="match status" value="1"/>
</dbReference>
<name>X0TQH3_9ZZZZ</name>
<sequence length="181" mass="21426">MFKLSPLRLRIFRRCKLRYKYQYVERLPARPSPQDVVGALVHATLHDFFAYVPAHDRDVERLLTLLDEKWQALVFRLGAPAERKAWRERSEAQMRRFSHQHDLSLQPLALEAYYELPVSDQVTLIGRIDRVDEEPDGGLHLIDYKTGARPSEVDVDQLRFYAIMLERKLARPLRRASYFYL</sequence>
<protein>
    <recommendedName>
        <fullName evidence="1">PD-(D/E)XK endonuclease-like domain-containing protein</fullName>
    </recommendedName>
</protein>
<proteinExistence type="predicted"/>
<accession>X0TQH3</accession>